<sequence length="87" mass="10640">MRIEGSKVRMSQEEFDQICNDISQMEYRCGTWYPNMERTKKMINRLTPDRVNFLLWVSDTSEDSYEKEGREVIRLIRHFLYKNLKIE</sequence>
<dbReference type="Proteomes" id="UP000635828">
    <property type="component" value="Unassembled WGS sequence"/>
</dbReference>
<comment type="caution">
    <text evidence="1">The sequence shown here is derived from an EMBL/GenBank/DDBJ whole genome shotgun (WGS) entry which is preliminary data.</text>
</comment>
<reference evidence="1 2" key="1">
    <citation type="submission" date="2020-08" db="EMBL/GenBank/DDBJ databases">
        <title>Genome public.</title>
        <authorList>
            <person name="Liu C."/>
            <person name="Sun Q."/>
        </authorList>
    </citation>
    <scope>NUCLEOTIDE SEQUENCE [LARGE SCALE GENOMIC DNA]</scope>
    <source>
        <strain evidence="1 2">NSJ-7</strain>
    </source>
</reference>
<evidence type="ECO:0000313" key="2">
    <source>
        <dbReference type="Proteomes" id="UP000635828"/>
    </source>
</evidence>
<evidence type="ECO:0000313" key="1">
    <source>
        <dbReference type="EMBL" id="MBC5677247.1"/>
    </source>
</evidence>
<name>A0ABR7FPW5_9FIRM</name>
<dbReference type="EMBL" id="JACOOS010000005">
    <property type="protein sequence ID" value="MBC5677247.1"/>
    <property type="molecule type" value="Genomic_DNA"/>
</dbReference>
<gene>
    <name evidence="1" type="ORF">H8S22_06375</name>
</gene>
<protein>
    <submittedName>
        <fullName evidence="1">Uncharacterized protein</fullName>
    </submittedName>
</protein>
<keyword evidence="2" id="KW-1185">Reference proteome</keyword>
<dbReference type="RefSeq" id="WP_024727417.1">
    <property type="nucleotide sequence ID" value="NZ_JACOOS010000005.1"/>
</dbReference>
<accession>A0ABR7FPW5</accession>
<organism evidence="1 2">
    <name type="scientific">Anaerostipes hominis</name>
    <name type="common">ex Liu et al. 2021</name>
    <dbReference type="NCBI Taxonomy" id="2763018"/>
    <lineage>
        <taxon>Bacteria</taxon>
        <taxon>Bacillati</taxon>
        <taxon>Bacillota</taxon>
        <taxon>Clostridia</taxon>
        <taxon>Lachnospirales</taxon>
        <taxon>Lachnospiraceae</taxon>
        <taxon>Anaerostipes</taxon>
    </lineage>
</organism>
<proteinExistence type="predicted"/>